<name>A0A0G4K7F8_9SPIR</name>
<dbReference type="RefSeq" id="WP_048594803.1">
    <property type="nucleotide sequence ID" value="NZ_CVLB01000001.1"/>
</dbReference>
<dbReference type="GO" id="GO:0016787">
    <property type="term" value="F:hydrolase activity"/>
    <property type="evidence" value="ECO:0007669"/>
    <property type="project" value="UniProtKB-KW"/>
</dbReference>
<dbReference type="Pfam" id="PF12710">
    <property type="entry name" value="HAD"/>
    <property type="match status" value="1"/>
</dbReference>
<sequence>MMRVAYFDLDKTILNKDSIFPFMMFYLKKNPSSIMHYIALIPYFLLFCLKIIDNQKIKYQIAHIFKNIDIEFGDKIGKEFADEVVPSLYYKDALEEIKKLKNQGYTLILVTASFEIYAKYIAENLGFDRCMGTELWTFRGKYTGYMYGKNCYGAAKRYRLFTEHFFPHHSDKNIAYSDSISDLPLFNFADTKVCVNPDNKLKEHALKNKDKGFTIVNWR</sequence>
<dbReference type="Gene3D" id="3.40.50.1000">
    <property type="entry name" value="HAD superfamily/HAD-like"/>
    <property type="match status" value="1"/>
</dbReference>
<dbReference type="NCBIfam" id="TIGR01490">
    <property type="entry name" value="HAD-SF-IB-hyp1"/>
    <property type="match status" value="1"/>
</dbReference>
<dbReference type="PANTHER" id="PTHR43344">
    <property type="entry name" value="PHOSPHOSERINE PHOSPHATASE"/>
    <property type="match status" value="1"/>
</dbReference>
<keyword evidence="4" id="KW-1133">Transmembrane helix</keyword>
<dbReference type="OrthoDB" id="9794212at2"/>
<evidence type="ECO:0000256" key="2">
    <source>
        <dbReference type="ARBA" id="ARBA00022801"/>
    </source>
</evidence>
<evidence type="ECO:0000313" key="5">
    <source>
        <dbReference type="EMBL" id="CRF33666.1"/>
    </source>
</evidence>
<dbReference type="GO" id="GO:0046872">
    <property type="term" value="F:metal ion binding"/>
    <property type="evidence" value="ECO:0007669"/>
    <property type="project" value="UniProtKB-KW"/>
</dbReference>
<keyword evidence="1" id="KW-0479">Metal-binding</keyword>
<keyword evidence="2" id="KW-0378">Hydrolase</keyword>
<reference evidence="6" key="1">
    <citation type="submission" date="2015-04" db="EMBL/GenBank/DDBJ databases">
        <authorList>
            <person name="Mushtaq Mamoona"/>
        </authorList>
    </citation>
    <scope>NUCLEOTIDE SEQUENCE [LARGE SCALE GENOMIC DNA]</scope>
    <source>
        <strain evidence="6">AN4859/03</strain>
    </source>
</reference>
<evidence type="ECO:0000256" key="1">
    <source>
        <dbReference type="ARBA" id="ARBA00022723"/>
    </source>
</evidence>
<dbReference type="InterPro" id="IPR050582">
    <property type="entry name" value="HAD-like_SerB"/>
</dbReference>
<dbReference type="InterPro" id="IPR036412">
    <property type="entry name" value="HAD-like_sf"/>
</dbReference>
<protein>
    <submittedName>
        <fullName evidence="5">Phosphoserine phosphatase</fullName>
    </submittedName>
</protein>
<dbReference type="EMBL" id="CVLB01000001">
    <property type="protein sequence ID" value="CRF33666.1"/>
    <property type="molecule type" value="Genomic_DNA"/>
</dbReference>
<keyword evidence="3" id="KW-0460">Magnesium</keyword>
<dbReference type="InterPro" id="IPR023214">
    <property type="entry name" value="HAD_sf"/>
</dbReference>
<keyword evidence="6" id="KW-1185">Reference proteome</keyword>
<dbReference type="Gene3D" id="1.20.1440.100">
    <property type="entry name" value="SG protein - dephosphorylation function"/>
    <property type="match status" value="1"/>
</dbReference>
<dbReference type="NCBIfam" id="TIGR01488">
    <property type="entry name" value="HAD-SF-IB"/>
    <property type="match status" value="1"/>
</dbReference>
<dbReference type="InterPro" id="IPR006385">
    <property type="entry name" value="HAD_hydro_SerB1"/>
</dbReference>
<accession>A0A0G4K7F8</accession>
<dbReference type="SUPFAM" id="SSF56784">
    <property type="entry name" value="HAD-like"/>
    <property type="match status" value="1"/>
</dbReference>
<gene>
    <name evidence="5" type="ORF">BRSU_1589</name>
</gene>
<feature type="transmembrane region" description="Helical" evidence="4">
    <location>
        <begin position="34"/>
        <end position="52"/>
    </location>
</feature>
<dbReference type="Proteomes" id="UP000043763">
    <property type="component" value="Unassembled WGS sequence"/>
</dbReference>
<organism evidence="5 6">
    <name type="scientific">Brachyspira suanatina</name>
    <dbReference type="NCBI Taxonomy" id="381802"/>
    <lineage>
        <taxon>Bacteria</taxon>
        <taxon>Pseudomonadati</taxon>
        <taxon>Spirochaetota</taxon>
        <taxon>Spirochaetia</taxon>
        <taxon>Brachyspirales</taxon>
        <taxon>Brachyspiraceae</taxon>
        <taxon>Brachyspira</taxon>
    </lineage>
</organism>
<proteinExistence type="predicted"/>
<evidence type="ECO:0000256" key="4">
    <source>
        <dbReference type="SAM" id="Phobius"/>
    </source>
</evidence>
<evidence type="ECO:0000313" key="6">
    <source>
        <dbReference type="Proteomes" id="UP000043763"/>
    </source>
</evidence>
<dbReference type="PANTHER" id="PTHR43344:SF13">
    <property type="entry name" value="PHOSPHATASE RV3661-RELATED"/>
    <property type="match status" value="1"/>
</dbReference>
<evidence type="ECO:0000256" key="3">
    <source>
        <dbReference type="ARBA" id="ARBA00022842"/>
    </source>
</evidence>
<dbReference type="AlphaFoldDB" id="A0A0G4K7F8"/>
<keyword evidence="4" id="KW-0472">Membrane</keyword>
<keyword evidence="4" id="KW-0812">Transmembrane</keyword>